<evidence type="ECO:0000313" key="3">
    <source>
        <dbReference type="EMBL" id="AHG00973.1"/>
    </source>
</evidence>
<dbReference type="RefSeq" id="WP_049952654.1">
    <property type="nucleotide sequence ID" value="NZ_CP007055.1"/>
</dbReference>
<evidence type="ECO:0000256" key="1">
    <source>
        <dbReference type="SAM" id="MobiDB-lite"/>
    </source>
</evidence>
<feature type="compositionally biased region" description="Acidic residues" evidence="1">
    <location>
        <begin position="37"/>
        <end position="47"/>
    </location>
</feature>
<gene>
    <name evidence="2" type="ORF">HALLA_11830</name>
    <name evidence="3" type="ORF">HALLA_12130</name>
</gene>
<dbReference type="HOGENOM" id="CLU_1590824_0_0_2"/>
<protein>
    <submittedName>
        <fullName evidence="3">Uncharacterized protein</fullName>
    </submittedName>
</protein>
<dbReference type="EMBL" id="CP007055">
    <property type="protein sequence ID" value="AHG00924.1"/>
    <property type="molecule type" value="Genomic_DNA"/>
</dbReference>
<feature type="compositionally biased region" description="Basic and acidic residues" evidence="1">
    <location>
        <begin position="14"/>
        <end position="36"/>
    </location>
</feature>
<evidence type="ECO:0000313" key="4">
    <source>
        <dbReference type="Proteomes" id="UP000019024"/>
    </source>
</evidence>
<dbReference type="KEGG" id="hlr:HALLA_12130"/>
<dbReference type="AlphaFoldDB" id="W0JVA5"/>
<dbReference type="STRING" id="797299.HALLA_11830"/>
<dbReference type="EMBL" id="CP007055">
    <property type="protein sequence ID" value="AHG00973.1"/>
    <property type="molecule type" value="Genomic_DNA"/>
</dbReference>
<name>W0JVA5_9EURY</name>
<organism evidence="3 4">
    <name type="scientific">Halostagnicola larsenii XH-48</name>
    <dbReference type="NCBI Taxonomy" id="797299"/>
    <lineage>
        <taxon>Archaea</taxon>
        <taxon>Methanobacteriati</taxon>
        <taxon>Methanobacteriota</taxon>
        <taxon>Stenosarchaea group</taxon>
        <taxon>Halobacteria</taxon>
        <taxon>Halobacteriales</taxon>
        <taxon>Natrialbaceae</taxon>
        <taxon>Halostagnicola</taxon>
    </lineage>
</organism>
<reference evidence="3 4" key="1">
    <citation type="submission" date="2014-01" db="EMBL/GenBank/DDBJ databases">
        <authorList>
            <consortium name="DOE Joint Genome Institute"/>
            <person name="Anderson I."/>
            <person name="Huntemann M."/>
            <person name="Han J."/>
            <person name="Chen A."/>
            <person name="Kyrpides N."/>
            <person name="Mavromatis K."/>
            <person name="Markowitz V."/>
            <person name="Palaniappan K."/>
            <person name="Ivanova N."/>
            <person name="Schaumberg A."/>
            <person name="Pati A."/>
            <person name="Liolios K."/>
            <person name="Nordberg H.P."/>
            <person name="Cantor M.N."/>
            <person name="Hua S.X."/>
            <person name="Woyke T."/>
        </authorList>
    </citation>
    <scope>NUCLEOTIDE SEQUENCE [LARGE SCALE GENOMIC DNA]</scope>
    <source>
        <strain evidence="3 4">XH-48</strain>
    </source>
</reference>
<feature type="region of interest" description="Disordered" evidence="1">
    <location>
        <begin position="1"/>
        <end position="49"/>
    </location>
</feature>
<dbReference type="KEGG" id="hlr:HALLA_11830"/>
<dbReference type="OrthoDB" id="378383at2157"/>
<dbReference type="Proteomes" id="UP000019024">
    <property type="component" value="Chromosome"/>
</dbReference>
<dbReference type="GeneID" id="25145192"/>
<accession>W0JVA5</accession>
<keyword evidence="4" id="KW-1185">Reference proteome</keyword>
<evidence type="ECO:0000313" key="2">
    <source>
        <dbReference type="EMBL" id="AHG00924.1"/>
    </source>
</evidence>
<proteinExistence type="predicted"/>
<sequence>MARELPDELTGLTEEEKAERKQRLVDESRETRRELEAEQEELLDSLDEEHGGDLIETRVTLPGGNLAHLEAVMNGELINRISHVDSMLAELDDPEPGDMQNIERSMDEAASVLADVTVEAKYSKEVFYEIYVRYGPDAIGEHVGAAFDAIEEEVKRQAGAADGFRKK</sequence>